<dbReference type="InterPro" id="IPR028098">
    <property type="entry name" value="Glyco_trans_4-like_N"/>
</dbReference>
<dbReference type="PANTHER" id="PTHR12526:SF510">
    <property type="entry name" value="D-INOSITOL 3-PHOSPHATE GLYCOSYLTRANSFERASE"/>
    <property type="match status" value="1"/>
</dbReference>
<organism evidence="5 6">
    <name type="scientific">Pollutimonas nitritireducens</name>
    <dbReference type="NCBI Taxonomy" id="2045209"/>
    <lineage>
        <taxon>Bacteria</taxon>
        <taxon>Pseudomonadati</taxon>
        <taxon>Pseudomonadota</taxon>
        <taxon>Betaproteobacteria</taxon>
        <taxon>Burkholderiales</taxon>
        <taxon>Alcaligenaceae</taxon>
        <taxon>Pollutimonas</taxon>
    </lineage>
</organism>
<gene>
    <name evidence="5" type="ORF">CR155_16570</name>
</gene>
<dbReference type="Proteomes" id="UP000234328">
    <property type="component" value="Unassembled WGS sequence"/>
</dbReference>
<keyword evidence="2 5" id="KW-0808">Transferase</keyword>
<dbReference type="PANTHER" id="PTHR12526">
    <property type="entry name" value="GLYCOSYLTRANSFERASE"/>
    <property type="match status" value="1"/>
</dbReference>
<dbReference type="OrthoDB" id="570545at2"/>
<proteinExistence type="predicted"/>
<feature type="domain" description="Glycosyl transferase family 1" evidence="3">
    <location>
        <begin position="189"/>
        <end position="347"/>
    </location>
</feature>
<dbReference type="GO" id="GO:0016757">
    <property type="term" value="F:glycosyltransferase activity"/>
    <property type="evidence" value="ECO:0007669"/>
    <property type="project" value="UniProtKB-KW"/>
</dbReference>
<dbReference type="SUPFAM" id="SSF53756">
    <property type="entry name" value="UDP-Glycosyltransferase/glycogen phosphorylase"/>
    <property type="match status" value="1"/>
</dbReference>
<keyword evidence="1" id="KW-0328">Glycosyltransferase</keyword>
<feature type="domain" description="Glycosyltransferase subfamily 4-like N-terminal" evidence="4">
    <location>
        <begin position="13"/>
        <end position="171"/>
    </location>
</feature>
<dbReference type="RefSeq" id="WP_102071153.1">
    <property type="nucleotide sequence ID" value="NZ_PDNV01000011.1"/>
</dbReference>
<reference evidence="5 6" key="1">
    <citation type="submission" date="2017-10" db="EMBL/GenBank/DDBJ databases">
        <title>Two draft genome sequences of Pusillimonas sp. strains isolated from a nitrate- and radionuclide-contaminated groundwater in Russia.</title>
        <authorList>
            <person name="Grouzdev D.S."/>
            <person name="Tourova T.P."/>
            <person name="Goeva M.A."/>
            <person name="Babich T.L."/>
            <person name="Sokolova D.S."/>
            <person name="Abdullin R."/>
            <person name="Poltaraus A.B."/>
            <person name="Toshchakov S.V."/>
            <person name="Nazina T.N."/>
        </authorList>
    </citation>
    <scope>NUCLEOTIDE SEQUENCE [LARGE SCALE GENOMIC DNA]</scope>
    <source>
        <strain evidence="5 6">JR1/69-2-13</strain>
    </source>
</reference>
<evidence type="ECO:0000313" key="5">
    <source>
        <dbReference type="EMBL" id="PLC52696.1"/>
    </source>
</evidence>
<sequence length="381" mass="41735">MKILFFVSSMHAGGAERVAATLASAWAQRGDHVTLVPSYTKKGSLFYPLDAGVELTWLADRMGWLGRTWFASVAKWFAMRRLIKETRPDVVVSFLTNVNVMVLLAARGLDVSTIVCERTNPSVSSSAGRALVWLRRHTYPWASLVTVQSQDSVASFQKMVPTLRRIAVIPNPLPPELAGALPVRDVQRLESAPRRRRMVAMGRLMPVKRFGPLILAYGTLAGDFPEWDLYIWGEGPLRPELMSMVQTAGLEGRVFLPGRTSTPWEELAAADVFVLASEVEGFPNVLLEAMALGVACVTVDCPSGPRELSRDGEDALLVPLGDDQALAAAMAQLMTDPVLRGVLGKHAAVSVRDRYALPEILHQWDGLIASVQQPNSQEVQV</sequence>
<evidence type="ECO:0000256" key="1">
    <source>
        <dbReference type="ARBA" id="ARBA00022676"/>
    </source>
</evidence>
<name>A0A2N4UCE6_9BURK</name>
<dbReference type="Pfam" id="PF13579">
    <property type="entry name" value="Glyco_trans_4_4"/>
    <property type="match status" value="1"/>
</dbReference>
<evidence type="ECO:0000259" key="4">
    <source>
        <dbReference type="Pfam" id="PF13579"/>
    </source>
</evidence>
<keyword evidence="6" id="KW-1185">Reference proteome</keyword>
<protein>
    <submittedName>
        <fullName evidence="5">Glycosyl transferase</fullName>
    </submittedName>
</protein>
<comment type="caution">
    <text evidence="5">The sequence shown here is derived from an EMBL/GenBank/DDBJ whole genome shotgun (WGS) entry which is preliminary data.</text>
</comment>
<dbReference type="AlphaFoldDB" id="A0A2N4UCE6"/>
<dbReference type="Gene3D" id="3.40.50.2000">
    <property type="entry name" value="Glycogen Phosphorylase B"/>
    <property type="match status" value="2"/>
</dbReference>
<evidence type="ECO:0000256" key="2">
    <source>
        <dbReference type="ARBA" id="ARBA00022679"/>
    </source>
</evidence>
<dbReference type="CDD" id="cd03820">
    <property type="entry name" value="GT4_AmsD-like"/>
    <property type="match status" value="1"/>
</dbReference>
<evidence type="ECO:0000313" key="6">
    <source>
        <dbReference type="Proteomes" id="UP000234328"/>
    </source>
</evidence>
<dbReference type="EMBL" id="PDNV01000011">
    <property type="protein sequence ID" value="PLC52696.1"/>
    <property type="molecule type" value="Genomic_DNA"/>
</dbReference>
<evidence type="ECO:0000259" key="3">
    <source>
        <dbReference type="Pfam" id="PF00534"/>
    </source>
</evidence>
<dbReference type="Pfam" id="PF00534">
    <property type="entry name" value="Glycos_transf_1"/>
    <property type="match status" value="1"/>
</dbReference>
<accession>A0A2N4UCE6</accession>
<dbReference type="InterPro" id="IPR001296">
    <property type="entry name" value="Glyco_trans_1"/>
</dbReference>